<dbReference type="Gene3D" id="1.20.120.530">
    <property type="entry name" value="GntR ligand-binding domain-like"/>
    <property type="match status" value="1"/>
</dbReference>
<keyword evidence="2 6" id="KW-0238">DNA-binding</keyword>
<evidence type="ECO:0000256" key="1">
    <source>
        <dbReference type="ARBA" id="ARBA00023015"/>
    </source>
</evidence>
<dbReference type="GO" id="GO:0003677">
    <property type="term" value="F:DNA binding"/>
    <property type="evidence" value="ECO:0007669"/>
    <property type="project" value="UniProtKB-KW"/>
</dbReference>
<evidence type="ECO:0000256" key="4">
    <source>
        <dbReference type="SAM" id="MobiDB-lite"/>
    </source>
</evidence>
<dbReference type="EMBL" id="JAUSRF010000005">
    <property type="protein sequence ID" value="MDP9837228.1"/>
    <property type="molecule type" value="Genomic_DNA"/>
</dbReference>
<dbReference type="RefSeq" id="WP_306833737.1">
    <property type="nucleotide sequence ID" value="NZ_JAUSRF010000005.1"/>
</dbReference>
<feature type="region of interest" description="Disordered" evidence="4">
    <location>
        <begin position="1"/>
        <end position="23"/>
    </location>
</feature>
<dbReference type="SUPFAM" id="SSF48008">
    <property type="entry name" value="GntR ligand-binding domain-like"/>
    <property type="match status" value="1"/>
</dbReference>
<dbReference type="Proteomes" id="UP001241472">
    <property type="component" value="Unassembled WGS sequence"/>
</dbReference>
<keyword evidence="7" id="KW-1185">Reference proteome</keyword>
<evidence type="ECO:0000256" key="3">
    <source>
        <dbReference type="ARBA" id="ARBA00023163"/>
    </source>
</evidence>
<reference evidence="6 7" key="1">
    <citation type="submission" date="2023-07" db="EMBL/GenBank/DDBJ databases">
        <title>Sorghum-associated microbial communities from plants grown in Nebraska, USA.</title>
        <authorList>
            <person name="Schachtman D."/>
        </authorList>
    </citation>
    <scope>NUCLEOTIDE SEQUENCE [LARGE SCALE GENOMIC DNA]</scope>
    <source>
        <strain evidence="6 7">DS1307</strain>
    </source>
</reference>
<comment type="caution">
    <text evidence="6">The sequence shown here is derived from an EMBL/GenBank/DDBJ whole genome shotgun (WGS) entry which is preliminary data.</text>
</comment>
<dbReference type="InterPro" id="IPR036388">
    <property type="entry name" value="WH-like_DNA-bd_sf"/>
</dbReference>
<evidence type="ECO:0000313" key="6">
    <source>
        <dbReference type="EMBL" id="MDP9837228.1"/>
    </source>
</evidence>
<organism evidence="6 7">
    <name type="scientific">Neorhizobium huautlense</name>
    <dbReference type="NCBI Taxonomy" id="67774"/>
    <lineage>
        <taxon>Bacteria</taxon>
        <taxon>Pseudomonadati</taxon>
        <taxon>Pseudomonadota</taxon>
        <taxon>Alphaproteobacteria</taxon>
        <taxon>Hyphomicrobiales</taxon>
        <taxon>Rhizobiaceae</taxon>
        <taxon>Rhizobium/Agrobacterium group</taxon>
        <taxon>Neorhizobium</taxon>
    </lineage>
</organism>
<keyword evidence="1" id="KW-0805">Transcription regulation</keyword>
<dbReference type="InterPro" id="IPR008920">
    <property type="entry name" value="TF_FadR/GntR_C"/>
</dbReference>
<feature type="domain" description="HTH gntR-type" evidence="5">
    <location>
        <begin position="21"/>
        <end position="88"/>
    </location>
</feature>
<dbReference type="InterPro" id="IPR036390">
    <property type="entry name" value="WH_DNA-bd_sf"/>
</dbReference>
<evidence type="ECO:0000259" key="5">
    <source>
        <dbReference type="PROSITE" id="PS50949"/>
    </source>
</evidence>
<dbReference type="InterPro" id="IPR011711">
    <property type="entry name" value="GntR_C"/>
</dbReference>
<dbReference type="SMART" id="SM00345">
    <property type="entry name" value="HTH_GNTR"/>
    <property type="match status" value="1"/>
</dbReference>
<evidence type="ECO:0000313" key="7">
    <source>
        <dbReference type="Proteomes" id="UP001241472"/>
    </source>
</evidence>
<dbReference type="InterPro" id="IPR000524">
    <property type="entry name" value="Tscrpt_reg_HTH_GntR"/>
</dbReference>
<dbReference type="PANTHER" id="PTHR43537:SF20">
    <property type="entry name" value="HTH-TYPE TRANSCRIPTIONAL REPRESSOR GLAR"/>
    <property type="match status" value="1"/>
</dbReference>
<proteinExistence type="predicted"/>
<gene>
    <name evidence="6" type="ORF">J2T09_001980</name>
</gene>
<dbReference type="Pfam" id="PF00392">
    <property type="entry name" value="GntR"/>
    <property type="match status" value="1"/>
</dbReference>
<name>A0ABT9PSW0_9HYPH</name>
<dbReference type="Pfam" id="PF07729">
    <property type="entry name" value="FCD"/>
    <property type="match status" value="1"/>
</dbReference>
<sequence>MAKKTVKPDLLAAPPENEAGQSVSESVFHKLREDIILGILPPGSKIKLEQARQRYSVSVSSLREILYRLTAENLVIAEGQRGFEVSPVSRQELMELADLRIVLECHAIDLSFAAGDLEWEGRIVAAHHKLAAIERRLLAGDTARTIDWVRADWEFHQAIVSACNSATLMQSLSSVFDRFLRYHMLAESFRGRAVVDDHKMLFDIALRKDAGAAKDIVEQHVKSGAQHILQRQGFLSAK</sequence>
<dbReference type="PROSITE" id="PS50949">
    <property type="entry name" value="HTH_GNTR"/>
    <property type="match status" value="1"/>
</dbReference>
<protein>
    <submittedName>
        <fullName evidence="6">DNA-binding GntR family transcriptional regulator</fullName>
    </submittedName>
</protein>
<dbReference type="SMART" id="SM00895">
    <property type="entry name" value="FCD"/>
    <property type="match status" value="1"/>
</dbReference>
<accession>A0ABT9PSW0</accession>
<evidence type="ECO:0000256" key="2">
    <source>
        <dbReference type="ARBA" id="ARBA00023125"/>
    </source>
</evidence>
<dbReference type="SUPFAM" id="SSF46785">
    <property type="entry name" value="Winged helix' DNA-binding domain"/>
    <property type="match status" value="1"/>
</dbReference>
<dbReference type="PANTHER" id="PTHR43537">
    <property type="entry name" value="TRANSCRIPTIONAL REGULATOR, GNTR FAMILY"/>
    <property type="match status" value="1"/>
</dbReference>
<dbReference type="Gene3D" id="1.10.10.10">
    <property type="entry name" value="Winged helix-like DNA-binding domain superfamily/Winged helix DNA-binding domain"/>
    <property type="match status" value="1"/>
</dbReference>
<keyword evidence="3" id="KW-0804">Transcription</keyword>